<dbReference type="Pfam" id="PF01554">
    <property type="entry name" value="MatE"/>
    <property type="match status" value="2"/>
</dbReference>
<evidence type="ECO:0000256" key="7">
    <source>
        <dbReference type="ARBA" id="ARBA00023065"/>
    </source>
</evidence>
<dbReference type="GO" id="GO:0042910">
    <property type="term" value="F:xenobiotic transmembrane transporter activity"/>
    <property type="evidence" value="ECO:0007669"/>
    <property type="project" value="InterPro"/>
</dbReference>
<dbReference type="EMBL" id="DYVX01000094">
    <property type="protein sequence ID" value="HJF93032.1"/>
    <property type="molecule type" value="Genomic_DNA"/>
</dbReference>
<dbReference type="PANTHER" id="PTHR43298:SF2">
    <property type="entry name" value="FMN_FAD EXPORTER YEEO-RELATED"/>
    <property type="match status" value="1"/>
</dbReference>
<dbReference type="NCBIfam" id="TIGR00797">
    <property type="entry name" value="matE"/>
    <property type="match status" value="1"/>
</dbReference>
<evidence type="ECO:0000313" key="11">
    <source>
        <dbReference type="EMBL" id="HJF93032.1"/>
    </source>
</evidence>
<name>A0A921HZA8_9BACT</name>
<feature type="transmembrane region" description="Helical" evidence="10">
    <location>
        <begin position="366"/>
        <end position="385"/>
    </location>
</feature>
<dbReference type="InterPro" id="IPR050222">
    <property type="entry name" value="MATE_MdtK"/>
</dbReference>
<evidence type="ECO:0000256" key="9">
    <source>
        <dbReference type="ARBA" id="ARBA00031636"/>
    </source>
</evidence>
<keyword evidence="6 10" id="KW-1133">Transmembrane helix</keyword>
<comment type="caution">
    <text evidence="11">The sequence shown here is derived from an EMBL/GenBank/DDBJ whole genome shotgun (WGS) entry which is preliminary data.</text>
</comment>
<evidence type="ECO:0000256" key="8">
    <source>
        <dbReference type="ARBA" id="ARBA00023136"/>
    </source>
</evidence>
<gene>
    <name evidence="11" type="ORF">K8W02_11730</name>
</gene>
<dbReference type="GO" id="GO:0006811">
    <property type="term" value="P:monoatomic ion transport"/>
    <property type="evidence" value="ECO:0007669"/>
    <property type="project" value="UniProtKB-KW"/>
</dbReference>
<feature type="transmembrane region" description="Helical" evidence="10">
    <location>
        <begin position="196"/>
        <end position="216"/>
    </location>
</feature>
<dbReference type="PIRSF" id="PIRSF006603">
    <property type="entry name" value="DinF"/>
    <property type="match status" value="1"/>
</dbReference>
<proteinExistence type="predicted"/>
<feature type="transmembrane region" description="Helical" evidence="10">
    <location>
        <begin position="419"/>
        <end position="439"/>
    </location>
</feature>
<dbReference type="GO" id="GO:0015297">
    <property type="term" value="F:antiporter activity"/>
    <property type="evidence" value="ECO:0007669"/>
    <property type="project" value="UniProtKB-KW"/>
</dbReference>
<keyword evidence="3" id="KW-0050">Antiport</keyword>
<evidence type="ECO:0000256" key="4">
    <source>
        <dbReference type="ARBA" id="ARBA00022475"/>
    </source>
</evidence>
<feature type="transmembrane region" description="Helical" evidence="10">
    <location>
        <begin position="138"/>
        <end position="159"/>
    </location>
</feature>
<feature type="transmembrane region" description="Helical" evidence="10">
    <location>
        <begin position="320"/>
        <end position="346"/>
    </location>
</feature>
<reference evidence="11" key="1">
    <citation type="journal article" date="2021" name="PeerJ">
        <title>Extensive microbial diversity within the chicken gut microbiome revealed by metagenomics and culture.</title>
        <authorList>
            <person name="Gilroy R."/>
            <person name="Ravi A."/>
            <person name="Getino M."/>
            <person name="Pursley I."/>
            <person name="Horton D.L."/>
            <person name="Alikhan N.F."/>
            <person name="Baker D."/>
            <person name="Gharbi K."/>
            <person name="Hall N."/>
            <person name="Watson M."/>
            <person name="Adriaenssens E.M."/>
            <person name="Foster-Nyarko E."/>
            <person name="Jarju S."/>
            <person name="Secka A."/>
            <person name="Antonio M."/>
            <person name="Oren A."/>
            <person name="Chaudhuri R.R."/>
            <person name="La Ragione R."/>
            <person name="Hildebrand F."/>
            <person name="Pallen M.J."/>
        </authorList>
    </citation>
    <scope>NUCLEOTIDE SEQUENCE</scope>
    <source>
        <strain evidence="11">CHK55-1828</strain>
    </source>
</reference>
<reference evidence="11" key="2">
    <citation type="submission" date="2021-09" db="EMBL/GenBank/DDBJ databases">
        <authorList>
            <person name="Gilroy R."/>
        </authorList>
    </citation>
    <scope>NUCLEOTIDE SEQUENCE</scope>
    <source>
        <strain evidence="11">CHK55-1828</strain>
    </source>
</reference>
<keyword evidence="7" id="KW-0406">Ion transport</keyword>
<evidence type="ECO:0000313" key="12">
    <source>
        <dbReference type="Proteomes" id="UP000717835"/>
    </source>
</evidence>
<accession>A0A921HZA8</accession>
<protein>
    <recommendedName>
        <fullName evidence="9">Multidrug-efflux transporter</fullName>
    </recommendedName>
</protein>
<dbReference type="GO" id="GO:0005886">
    <property type="term" value="C:plasma membrane"/>
    <property type="evidence" value="ECO:0007669"/>
    <property type="project" value="UniProtKB-SubCell"/>
</dbReference>
<feature type="transmembrane region" description="Helical" evidence="10">
    <location>
        <begin position="166"/>
        <end position="190"/>
    </location>
</feature>
<evidence type="ECO:0000256" key="3">
    <source>
        <dbReference type="ARBA" id="ARBA00022449"/>
    </source>
</evidence>
<dbReference type="InterPro" id="IPR002528">
    <property type="entry name" value="MATE_fam"/>
</dbReference>
<dbReference type="InterPro" id="IPR048279">
    <property type="entry name" value="MdtK-like"/>
</dbReference>
<dbReference type="Proteomes" id="UP000717835">
    <property type="component" value="Unassembled WGS sequence"/>
</dbReference>
<sequence length="447" mass="48787">MADLYKGNLTEGSITGTMLRFAFPLMLGNLLQQCYNIADTLIVGRVLGADALAAVGSSYALIVFVTSIFIGLCMGCSAVFSMQYGAREFDGLRRSIFSSMLIVGGVTLVLNVASLLWLTPVIRLLHTPPEVEPLARSYLFIVFLGMVPVCVYNFYAFLLRAVGNSVVPLCFLLVSVVLNIGLDLLFMLVLHMGVEGAALATVVAQTVAALGLYLYTRRRFPALRLRKADCVVDFPSIRRLSSYSLLTCVQQSVMNFGILLVQGLVNSFGTAVMAAFAAAVKIDSFAYMPVQDFGNAFSTFIAQNFGAGRTDRIRRGIRSAVWLTTAFALLVSALVFVGAPWLMSLFVSPSEAEIIAIGVEYLRIEGSFYVGIGYLFLLYGFYRAVALPSMSVVLTVVSLGTRVLLAYLLASLPQVGYTGIWWSVPIGWALADIVGVWYYRSKPNFFR</sequence>
<keyword evidence="2" id="KW-0813">Transport</keyword>
<evidence type="ECO:0000256" key="5">
    <source>
        <dbReference type="ARBA" id="ARBA00022692"/>
    </source>
</evidence>
<organism evidence="11 12">
    <name type="scientific">Mediterranea massiliensis</name>
    <dbReference type="NCBI Taxonomy" id="1841865"/>
    <lineage>
        <taxon>Bacteria</taxon>
        <taxon>Pseudomonadati</taxon>
        <taxon>Bacteroidota</taxon>
        <taxon>Bacteroidia</taxon>
        <taxon>Bacteroidales</taxon>
        <taxon>Bacteroidaceae</taxon>
        <taxon>Mediterranea</taxon>
    </lineage>
</organism>
<feature type="transmembrane region" description="Helical" evidence="10">
    <location>
        <begin position="59"/>
        <end position="84"/>
    </location>
</feature>
<comment type="subcellular location">
    <subcellularLocation>
        <location evidence="1">Cell membrane</location>
        <topology evidence="1">Multi-pass membrane protein</topology>
    </subcellularLocation>
</comment>
<evidence type="ECO:0000256" key="6">
    <source>
        <dbReference type="ARBA" id="ARBA00022989"/>
    </source>
</evidence>
<evidence type="ECO:0000256" key="2">
    <source>
        <dbReference type="ARBA" id="ARBA00022448"/>
    </source>
</evidence>
<feature type="transmembrane region" description="Helical" evidence="10">
    <location>
        <begin position="392"/>
        <end position="413"/>
    </location>
</feature>
<dbReference type="RefSeq" id="WP_276829001.1">
    <property type="nucleotide sequence ID" value="NZ_DYVX01000094.1"/>
</dbReference>
<dbReference type="AlphaFoldDB" id="A0A921HZA8"/>
<keyword evidence="4" id="KW-1003">Cell membrane</keyword>
<evidence type="ECO:0000256" key="10">
    <source>
        <dbReference type="SAM" id="Phobius"/>
    </source>
</evidence>
<dbReference type="PANTHER" id="PTHR43298">
    <property type="entry name" value="MULTIDRUG RESISTANCE PROTEIN NORM-RELATED"/>
    <property type="match status" value="1"/>
</dbReference>
<keyword evidence="8 10" id="KW-0472">Membrane</keyword>
<feature type="transmembrane region" description="Helical" evidence="10">
    <location>
        <begin position="96"/>
        <end position="118"/>
    </location>
</feature>
<evidence type="ECO:0000256" key="1">
    <source>
        <dbReference type="ARBA" id="ARBA00004651"/>
    </source>
</evidence>
<keyword evidence="5 10" id="KW-0812">Transmembrane</keyword>
<dbReference type="CDD" id="cd13138">
    <property type="entry name" value="MATE_yoeA_like"/>
    <property type="match status" value="1"/>
</dbReference>